<accession>X1BYP2</accession>
<evidence type="ECO:0000313" key="1">
    <source>
        <dbReference type="EMBL" id="GAG86247.1"/>
    </source>
</evidence>
<gene>
    <name evidence="1" type="ORF">S01H4_36387</name>
</gene>
<name>X1BYP2_9ZZZZ</name>
<comment type="caution">
    <text evidence="1">The sequence shown here is derived from an EMBL/GenBank/DDBJ whole genome shotgun (WGS) entry which is preliminary data.</text>
</comment>
<sequence>MTSRILVAETPPLNIIQDEELGTWKQFDSFGSNWRVPRRNGVKVDGCWLTSTVIDLSGYAMQDMTTYFRRSFEQIGQPYLANWEATGISQNVGVIEQTIISSVPFNDDQIIHTCFESPGFILNGGYSAMTPPIDVGNFDRTHIIHGHNEFHFVTDVTGSAPINAKGSGYLTPFVDNYYSSLEPT</sequence>
<feature type="non-terminal residue" evidence="1">
    <location>
        <position position="184"/>
    </location>
</feature>
<reference evidence="1" key="1">
    <citation type="journal article" date="2014" name="Front. Microbiol.">
        <title>High frequency of phylogenetically diverse reductive dehalogenase-homologous genes in deep subseafloor sedimentary metagenomes.</title>
        <authorList>
            <person name="Kawai M."/>
            <person name="Futagami T."/>
            <person name="Toyoda A."/>
            <person name="Takaki Y."/>
            <person name="Nishi S."/>
            <person name="Hori S."/>
            <person name="Arai W."/>
            <person name="Tsubouchi T."/>
            <person name="Morono Y."/>
            <person name="Uchiyama I."/>
            <person name="Ito T."/>
            <person name="Fujiyama A."/>
            <person name="Inagaki F."/>
            <person name="Takami H."/>
        </authorList>
    </citation>
    <scope>NUCLEOTIDE SEQUENCE</scope>
    <source>
        <strain evidence="1">Expedition CK06-06</strain>
    </source>
</reference>
<proteinExistence type="predicted"/>
<dbReference type="EMBL" id="BART01019443">
    <property type="protein sequence ID" value="GAG86247.1"/>
    <property type="molecule type" value="Genomic_DNA"/>
</dbReference>
<protein>
    <submittedName>
        <fullName evidence="1">Uncharacterized protein</fullName>
    </submittedName>
</protein>
<dbReference type="AlphaFoldDB" id="X1BYP2"/>
<organism evidence="1">
    <name type="scientific">marine sediment metagenome</name>
    <dbReference type="NCBI Taxonomy" id="412755"/>
    <lineage>
        <taxon>unclassified sequences</taxon>
        <taxon>metagenomes</taxon>
        <taxon>ecological metagenomes</taxon>
    </lineage>
</organism>